<dbReference type="GO" id="GO:0008138">
    <property type="term" value="F:protein tyrosine/serine/threonine phosphatase activity"/>
    <property type="evidence" value="ECO:0007669"/>
    <property type="project" value="TreeGrafter"/>
</dbReference>
<evidence type="ECO:0000256" key="1">
    <source>
        <dbReference type="ARBA" id="ARBA00008601"/>
    </source>
</evidence>
<dbReference type="AlphaFoldDB" id="A0A843XG76"/>
<dbReference type="OrthoDB" id="2017893at2759"/>
<reference evidence="3" key="1">
    <citation type="submission" date="2017-07" db="EMBL/GenBank/DDBJ databases">
        <title>Taro Niue Genome Assembly and Annotation.</title>
        <authorList>
            <person name="Atibalentja N."/>
            <person name="Keating K."/>
            <person name="Fields C.J."/>
        </authorList>
    </citation>
    <scope>NUCLEOTIDE SEQUENCE</scope>
    <source>
        <strain evidence="3">Niue_2</strain>
        <tissue evidence="3">Leaf</tissue>
    </source>
</reference>
<sequence>MRFPLTSRRSIERHRLIAVHTSEVGIALNARKTFEQTSALDSSALVPGTEQPVRLLNKEQSPSAWFSLPNRLPARYPLPRSLQSSHSSPCDGYNGSIVRSPRSCGALTTGPLNGRLDLSSSATGDRLPSSQWRPVWCGGTKDRPFVPLKPPLLGFRGDVGGSEGEEFRDILLLLGRLMFEEKDNAEKSFALTSDFRAMLCMNELLLENMILFSYFWIGIISSVNMNYLLRIVVRTAALTDISNRMEASNPATEASPKPQTLYRCKRCRRIVAAQENVVLHNQGEGDQCFRKKKRGNQLAAERKPECSSIFVEPMKWMQTVQEGTVEHKLWCLGCKARLGSFNWAGAQCSCGAWVNPAFQLHKSRIDECTT</sequence>
<organism evidence="3 4">
    <name type="scientific">Colocasia esculenta</name>
    <name type="common">Wild taro</name>
    <name type="synonym">Arum esculentum</name>
    <dbReference type="NCBI Taxonomy" id="4460"/>
    <lineage>
        <taxon>Eukaryota</taxon>
        <taxon>Viridiplantae</taxon>
        <taxon>Streptophyta</taxon>
        <taxon>Embryophyta</taxon>
        <taxon>Tracheophyta</taxon>
        <taxon>Spermatophyta</taxon>
        <taxon>Magnoliopsida</taxon>
        <taxon>Liliopsida</taxon>
        <taxon>Araceae</taxon>
        <taxon>Aroideae</taxon>
        <taxon>Colocasieae</taxon>
        <taxon>Colocasia</taxon>
    </lineage>
</organism>
<evidence type="ECO:0000313" key="4">
    <source>
        <dbReference type="Proteomes" id="UP000652761"/>
    </source>
</evidence>
<feature type="transmembrane region" description="Helical" evidence="2">
    <location>
        <begin position="205"/>
        <end position="229"/>
    </location>
</feature>
<accession>A0A843XG76</accession>
<gene>
    <name evidence="3" type="ORF">Taro_051251</name>
</gene>
<comment type="caution">
    <text evidence="3">The sequence shown here is derived from an EMBL/GenBank/DDBJ whole genome shotgun (WGS) entry which is preliminary data.</text>
</comment>
<keyword evidence="2" id="KW-1133">Transmembrane helix</keyword>
<evidence type="ECO:0000313" key="3">
    <source>
        <dbReference type="EMBL" id="MQM18263.1"/>
    </source>
</evidence>
<keyword evidence="2" id="KW-0812">Transmembrane</keyword>
<keyword evidence="2" id="KW-0472">Membrane</keyword>
<evidence type="ECO:0000256" key="2">
    <source>
        <dbReference type="SAM" id="Phobius"/>
    </source>
</evidence>
<name>A0A843XG76_COLES</name>
<protein>
    <submittedName>
        <fullName evidence="3">Uncharacterized protein</fullName>
    </submittedName>
</protein>
<keyword evidence="4" id="KW-1185">Reference proteome</keyword>
<proteinExistence type="inferred from homology"/>
<dbReference type="Proteomes" id="UP000652761">
    <property type="component" value="Unassembled WGS sequence"/>
</dbReference>
<dbReference type="PANTHER" id="PTHR45848">
    <property type="entry name" value="DUAL SPECIFICITY PROTEIN PHOSPHATASE 12 FAMILY MEMBER"/>
    <property type="match status" value="1"/>
</dbReference>
<comment type="similarity">
    <text evidence="1">Belongs to the protein-tyrosine phosphatase family. Non-receptor class dual specificity subfamily.</text>
</comment>
<dbReference type="EMBL" id="NMUH01008067">
    <property type="protein sequence ID" value="MQM18263.1"/>
    <property type="molecule type" value="Genomic_DNA"/>
</dbReference>
<dbReference type="PANTHER" id="PTHR45848:SF6">
    <property type="entry name" value="OS02G0251700 PROTEIN"/>
    <property type="match status" value="1"/>
</dbReference>